<evidence type="ECO:0000256" key="4">
    <source>
        <dbReference type="ARBA" id="ARBA00022840"/>
    </source>
</evidence>
<keyword evidence="4 7" id="KW-0067">ATP-binding</keyword>
<dbReference type="SMART" id="SM00382">
    <property type="entry name" value="AAA"/>
    <property type="match status" value="1"/>
</dbReference>
<evidence type="ECO:0000256" key="1">
    <source>
        <dbReference type="ARBA" id="ARBA00005417"/>
    </source>
</evidence>
<dbReference type="CDD" id="cd03230">
    <property type="entry name" value="ABC_DR_subfamily_A"/>
    <property type="match status" value="1"/>
</dbReference>
<feature type="domain" description="ABC transporter" evidence="5">
    <location>
        <begin position="4"/>
        <end position="237"/>
    </location>
</feature>
<dbReference type="InterPro" id="IPR003593">
    <property type="entry name" value="AAA+_ATPase"/>
</dbReference>
<dbReference type="PANTHER" id="PTHR43335:SF4">
    <property type="entry name" value="ABC TRANSPORTER, ATP-BINDING PROTEIN"/>
    <property type="match status" value="1"/>
</dbReference>
<dbReference type="PROSITE" id="PS50893">
    <property type="entry name" value="ABC_TRANSPORTER_2"/>
    <property type="match status" value="1"/>
</dbReference>
<dbReference type="GO" id="GO:0016887">
    <property type="term" value="F:ATP hydrolysis activity"/>
    <property type="evidence" value="ECO:0007669"/>
    <property type="project" value="InterPro"/>
</dbReference>
<keyword evidence="3" id="KW-0547">Nucleotide-binding</keyword>
<dbReference type="InterPro" id="IPR027417">
    <property type="entry name" value="P-loop_NTPase"/>
</dbReference>
<accession>A0A7C4VZ89</accession>
<dbReference type="Gene3D" id="3.40.50.300">
    <property type="entry name" value="P-loop containing nucleotide triphosphate hydrolases"/>
    <property type="match status" value="1"/>
</dbReference>
<name>A0A7C4VZ89_UNCW3</name>
<evidence type="ECO:0000256" key="2">
    <source>
        <dbReference type="ARBA" id="ARBA00022448"/>
    </source>
</evidence>
<dbReference type="InterPro" id="IPR003439">
    <property type="entry name" value="ABC_transporter-like_ATP-bd"/>
</dbReference>
<comment type="similarity">
    <text evidence="1">Belongs to the ABC transporter superfamily.</text>
</comment>
<dbReference type="EMBL" id="DTBX01000081">
    <property type="protein sequence ID" value="HGQ55257.1"/>
    <property type="molecule type" value="Genomic_DNA"/>
</dbReference>
<dbReference type="GO" id="GO:0005524">
    <property type="term" value="F:ATP binding"/>
    <property type="evidence" value="ECO:0007669"/>
    <property type="project" value="UniProtKB-KW"/>
</dbReference>
<dbReference type="EMBL" id="DSZH01000142">
    <property type="protein sequence ID" value="HGU47526.1"/>
    <property type="molecule type" value="Genomic_DNA"/>
</dbReference>
<evidence type="ECO:0000259" key="5">
    <source>
        <dbReference type="PROSITE" id="PS50893"/>
    </source>
</evidence>
<evidence type="ECO:0000313" key="6">
    <source>
        <dbReference type="EMBL" id="HGQ55257.1"/>
    </source>
</evidence>
<gene>
    <name evidence="7" type="ORF">ENT60_03045</name>
    <name evidence="6" type="ORF">ENU28_02175</name>
</gene>
<dbReference type="SUPFAM" id="SSF52540">
    <property type="entry name" value="P-loop containing nucleoside triphosphate hydrolases"/>
    <property type="match status" value="1"/>
</dbReference>
<protein>
    <submittedName>
        <fullName evidence="7">ABC transporter ATP-binding protein</fullName>
    </submittedName>
</protein>
<keyword evidence="2" id="KW-0813">Transport</keyword>
<evidence type="ECO:0000256" key="3">
    <source>
        <dbReference type="ARBA" id="ARBA00022741"/>
    </source>
</evidence>
<evidence type="ECO:0000313" key="7">
    <source>
        <dbReference type="EMBL" id="HGU47526.1"/>
    </source>
</evidence>
<organism evidence="7">
    <name type="scientific">candidate division WOR-3 bacterium</name>
    <dbReference type="NCBI Taxonomy" id="2052148"/>
    <lineage>
        <taxon>Bacteria</taxon>
        <taxon>Bacteria division WOR-3</taxon>
    </lineage>
</organism>
<dbReference type="AlphaFoldDB" id="A0A7C4VZ89"/>
<dbReference type="Pfam" id="PF00005">
    <property type="entry name" value="ABC_tran"/>
    <property type="match status" value="1"/>
</dbReference>
<proteinExistence type="inferred from homology"/>
<dbReference type="PANTHER" id="PTHR43335">
    <property type="entry name" value="ABC TRANSPORTER, ATP-BINDING PROTEIN"/>
    <property type="match status" value="1"/>
</dbReference>
<reference evidence="7" key="1">
    <citation type="journal article" date="2020" name="mSystems">
        <title>Genome- and Community-Level Interaction Insights into Carbon Utilization and Element Cycling Functions of Hydrothermarchaeota in Hydrothermal Sediment.</title>
        <authorList>
            <person name="Zhou Z."/>
            <person name="Liu Y."/>
            <person name="Xu W."/>
            <person name="Pan J."/>
            <person name="Luo Z.H."/>
            <person name="Li M."/>
        </authorList>
    </citation>
    <scope>NUCLEOTIDE SEQUENCE [LARGE SCALE GENOMIC DNA]</scope>
    <source>
        <strain evidence="7">SpSt-594</strain>
        <strain evidence="6">SpSt-655</strain>
    </source>
</reference>
<sequence length="310" mass="35585">MAIIFCDNLTKIYRSGFWKLKRVVAVNNLSLIINEGEIYGLLGPNGAGKTTTLKMIVGLAKPTFGRVLIMKKEPKQSEIRKEIGFLPEQPYFYEYLNGYELVYLTAQMYGKGVSKKRIYEILELVGMIEAKDMFLKNYSRGMLQRIGLACCLVTDPKILILDEPMGGLDPIGRKEIRDLIIQLKKAGKTIIFSSHILSDAEMLCDRIGILIKGEKIKEGTISEILGEEIYEYEIIFSRISEVYLSEIKRLVKDLIRSGDKWMAICDDEKRKDEVLSLIQNFGGRVHGLIPRRRSLEEYFFTFIKEKRYAP</sequence>
<comment type="caution">
    <text evidence="7">The sequence shown here is derived from an EMBL/GenBank/DDBJ whole genome shotgun (WGS) entry which is preliminary data.</text>
</comment>